<keyword evidence="1" id="KW-0418">Kinase</keyword>
<dbReference type="Proteomes" id="UP000198211">
    <property type="component" value="Unassembled WGS sequence"/>
</dbReference>
<proteinExistence type="predicted"/>
<organism evidence="1 2">
    <name type="scientific">Phytophthora megakarya</name>
    <dbReference type="NCBI Taxonomy" id="4795"/>
    <lineage>
        <taxon>Eukaryota</taxon>
        <taxon>Sar</taxon>
        <taxon>Stramenopiles</taxon>
        <taxon>Oomycota</taxon>
        <taxon>Peronosporomycetes</taxon>
        <taxon>Peronosporales</taxon>
        <taxon>Peronosporaceae</taxon>
        <taxon>Phytophthora</taxon>
    </lineage>
</organism>
<dbReference type="GO" id="GO:0004674">
    <property type="term" value="F:protein serine/threonine kinase activity"/>
    <property type="evidence" value="ECO:0007669"/>
    <property type="project" value="UniProtKB-KW"/>
</dbReference>
<dbReference type="AlphaFoldDB" id="A0A225WLJ0"/>
<gene>
    <name evidence="1" type="ORF">PHMEG_0007326</name>
</gene>
<dbReference type="OrthoDB" id="346907at2759"/>
<evidence type="ECO:0000313" key="2">
    <source>
        <dbReference type="Proteomes" id="UP000198211"/>
    </source>
</evidence>
<keyword evidence="2" id="KW-1185">Reference proteome</keyword>
<protein>
    <submittedName>
        <fullName evidence="1">Serine/threonine protein kinase</fullName>
    </submittedName>
</protein>
<sequence length="51" mass="5871">MKPSIWKYLYDSVMGHKYIHERDIICGDLCYINPLIGSNSLAIDTQSSRHS</sequence>
<name>A0A225WLJ0_9STRA</name>
<keyword evidence="1" id="KW-0808">Transferase</keyword>
<comment type="caution">
    <text evidence="1">The sequence shown here is derived from an EMBL/GenBank/DDBJ whole genome shotgun (WGS) entry which is preliminary data.</text>
</comment>
<dbReference type="EMBL" id="NBNE01000571">
    <property type="protein sequence ID" value="OWZ18553.1"/>
    <property type="molecule type" value="Genomic_DNA"/>
</dbReference>
<reference evidence="2" key="1">
    <citation type="submission" date="2017-03" db="EMBL/GenBank/DDBJ databases">
        <title>Phytopthora megakarya and P. palmivora, two closely related causual agents of cacao black pod achieved similar genome size and gene model numbers by different mechanisms.</title>
        <authorList>
            <person name="Ali S."/>
            <person name="Shao J."/>
            <person name="Larry D.J."/>
            <person name="Kronmiller B."/>
            <person name="Shen D."/>
            <person name="Strem M.D."/>
            <person name="Melnick R.L."/>
            <person name="Guiltinan M.J."/>
            <person name="Tyler B.M."/>
            <person name="Meinhardt L.W."/>
            <person name="Bailey B.A."/>
        </authorList>
    </citation>
    <scope>NUCLEOTIDE SEQUENCE [LARGE SCALE GENOMIC DNA]</scope>
    <source>
        <strain evidence="2">zdho120</strain>
    </source>
</reference>
<evidence type="ECO:0000313" key="1">
    <source>
        <dbReference type="EMBL" id="OWZ18553.1"/>
    </source>
</evidence>
<accession>A0A225WLJ0</accession>
<keyword evidence="1" id="KW-0723">Serine/threonine-protein kinase</keyword>